<dbReference type="KEGG" id="amus:LMH87_001160"/>
<dbReference type="EMBL" id="JAJHUN010000007">
    <property type="protein sequence ID" value="KAJ4155939.1"/>
    <property type="molecule type" value="Genomic_DNA"/>
</dbReference>
<dbReference type="GeneID" id="80888319"/>
<gene>
    <name evidence="1" type="ORF">LMH87_001160</name>
</gene>
<proteinExistence type="predicted"/>
<accession>A0A9W8QFZ2</accession>
<protein>
    <submittedName>
        <fullName evidence="1">Uncharacterized protein</fullName>
    </submittedName>
</protein>
<evidence type="ECO:0000313" key="2">
    <source>
        <dbReference type="Proteomes" id="UP001144673"/>
    </source>
</evidence>
<dbReference type="AlphaFoldDB" id="A0A9W8QFZ2"/>
<sequence length="117" mass="12971">MLRWLLHTYHHTDNELDIWPLVDLEGLHAALKTVVSPHASQQAQRTYLVPLTEVFVLARQGPVPLKNQLRSMLFWNGGESSDSGAGAESVPQALRRLSRGASAELPRPLRDLDAVLA</sequence>
<dbReference type="Proteomes" id="UP001144673">
    <property type="component" value="Chromosome 6"/>
</dbReference>
<name>A0A9W8QFZ2_AKAMU</name>
<evidence type="ECO:0000313" key="1">
    <source>
        <dbReference type="EMBL" id="KAJ4155939.1"/>
    </source>
</evidence>
<dbReference type="RefSeq" id="XP_056056063.1">
    <property type="nucleotide sequence ID" value="XM_056199192.1"/>
</dbReference>
<organism evidence="1 2">
    <name type="scientific">Akanthomyces muscarius</name>
    <name type="common">Entomopathogenic fungus</name>
    <name type="synonym">Lecanicillium muscarium</name>
    <dbReference type="NCBI Taxonomy" id="2231603"/>
    <lineage>
        <taxon>Eukaryota</taxon>
        <taxon>Fungi</taxon>
        <taxon>Dikarya</taxon>
        <taxon>Ascomycota</taxon>
        <taxon>Pezizomycotina</taxon>
        <taxon>Sordariomycetes</taxon>
        <taxon>Hypocreomycetidae</taxon>
        <taxon>Hypocreales</taxon>
        <taxon>Cordycipitaceae</taxon>
        <taxon>Akanthomyces</taxon>
    </lineage>
</organism>
<reference evidence="1" key="1">
    <citation type="journal article" date="2023" name="Access Microbiol">
        <title>De-novo genome assembly for Akanthomyces muscarius, a biocontrol agent of insect agricultural pests.</title>
        <authorList>
            <person name="Erdos Z."/>
            <person name="Studholme D.J."/>
            <person name="Raymond B."/>
            <person name="Sharma M."/>
        </authorList>
    </citation>
    <scope>NUCLEOTIDE SEQUENCE</scope>
    <source>
        <strain evidence="1">Ve6</strain>
    </source>
</reference>
<keyword evidence="2" id="KW-1185">Reference proteome</keyword>
<comment type="caution">
    <text evidence="1">The sequence shown here is derived from an EMBL/GenBank/DDBJ whole genome shotgun (WGS) entry which is preliminary data.</text>
</comment>